<evidence type="ECO:0008006" key="3">
    <source>
        <dbReference type="Google" id="ProtNLM"/>
    </source>
</evidence>
<keyword evidence="2" id="KW-1185">Reference proteome</keyword>
<dbReference type="Proteomes" id="UP000663791">
    <property type="component" value="Unassembled WGS sequence"/>
</dbReference>
<sequence length="431" mass="45468">MARRFGPMLRVFFTNLPKRSEVLATMSGVGGQATSPSLDGIRGALPRARANARSVAALTQNPGCTRRRVIDSAGVPAHELAAKLGHPTLRGQSPFAIEGGNRFEDRLKERSGYGLLVEALEPYVELPMPPDLAVEDINHVGGKIGSKPWMDARVAKTDEVLAKIASGDSTAPHIVDHPVLRFELAGAEVNLEPDALAFRVGDRLELVEIKSYPIIDGQADPGKLSATAGQTAVYHMALRSTLERLGFDPDLLVWSVILVAPRNFGRQPVAHRVPLKKKSLSLSRVLAAVPKTAEVLAGLPADLTFDVDPSGTMDEATLRAALTKAVQQVGALFVPDCVTTCDMAAFCRAEAWAKDDPARLGRDARDNLAGVHTLADALRLAEDGPSAGEDELADVAEALGAARSAIARARSLVPTAGLTPVPAVNPAGGAA</sequence>
<name>A0A939BWW1_9ACTN</name>
<protein>
    <recommendedName>
        <fullName evidence="3">Secreted protein</fullName>
    </recommendedName>
</protein>
<dbReference type="RefSeq" id="WP_205290094.1">
    <property type="nucleotide sequence ID" value="NZ_CP074406.1"/>
</dbReference>
<proteinExistence type="predicted"/>
<dbReference type="AlphaFoldDB" id="A0A939BWW1"/>
<evidence type="ECO:0000313" key="2">
    <source>
        <dbReference type="Proteomes" id="UP000663791"/>
    </source>
</evidence>
<comment type="caution">
    <text evidence="1">The sequence shown here is derived from an EMBL/GenBank/DDBJ whole genome shotgun (WGS) entry which is preliminary data.</text>
</comment>
<organism evidence="1 2">
    <name type="scientific">Nocardioides faecalis</name>
    <dbReference type="NCBI Taxonomy" id="2803858"/>
    <lineage>
        <taxon>Bacteria</taxon>
        <taxon>Bacillati</taxon>
        <taxon>Actinomycetota</taxon>
        <taxon>Actinomycetes</taxon>
        <taxon>Propionibacteriales</taxon>
        <taxon>Nocardioidaceae</taxon>
        <taxon>Nocardioides</taxon>
    </lineage>
</organism>
<accession>A0A939BWW1</accession>
<gene>
    <name evidence="1" type="ORF">JK386_02585</name>
</gene>
<reference evidence="1" key="1">
    <citation type="submission" date="2021-01" db="EMBL/GenBank/DDBJ databases">
        <title>Novel species in genus Nocardioides.</title>
        <authorList>
            <person name="Zhang G."/>
        </authorList>
    </citation>
    <scope>NUCLEOTIDE SEQUENCE</scope>
    <source>
        <strain evidence="1">Zg-536</strain>
    </source>
</reference>
<evidence type="ECO:0000313" key="1">
    <source>
        <dbReference type="EMBL" id="MBM9458773.1"/>
    </source>
</evidence>
<dbReference type="EMBL" id="JAERTX010000002">
    <property type="protein sequence ID" value="MBM9458773.1"/>
    <property type="molecule type" value="Genomic_DNA"/>
</dbReference>